<evidence type="ECO:0000256" key="3">
    <source>
        <dbReference type="ARBA" id="ARBA00009578"/>
    </source>
</evidence>
<dbReference type="PRINTS" id="PR01165">
    <property type="entry name" value="CYCOXIDASEI"/>
</dbReference>
<feature type="transmembrane region" description="Helical" evidence="20">
    <location>
        <begin position="281"/>
        <end position="302"/>
    </location>
</feature>
<feature type="transmembrane region" description="Helical" evidence="20">
    <location>
        <begin position="35"/>
        <end position="55"/>
    </location>
</feature>
<keyword evidence="16 20" id="KW-0186">Copper</keyword>
<dbReference type="NCBIfam" id="TIGR02891">
    <property type="entry name" value="CtaD_CoxA"/>
    <property type="match status" value="1"/>
</dbReference>
<comment type="function">
    <text evidence="18 20">Cytochrome c oxidase is the component of the respiratory chain that catalyzes the reduction of oxygen to water. Subunits 1-3 form the functional core of the enzyme complex. CO I is the catalytic subunit of the enzyme. Electrons originating in cytochrome c are transferred via the copper A center of subunit 2 and heme A of subunit 1 to the bimetallic center formed by heme A3 and copper B.</text>
</comment>
<comment type="subcellular location">
    <subcellularLocation>
        <location evidence="1 20">Cell membrane</location>
        <topology evidence="1 20">Multi-pass membrane protein</topology>
    </subcellularLocation>
</comment>
<dbReference type="GO" id="GO:0022904">
    <property type="term" value="P:respiratory electron transport chain"/>
    <property type="evidence" value="ECO:0007669"/>
    <property type="project" value="TreeGrafter"/>
</dbReference>
<feature type="transmembrane region" description="Helical" evidence="20">
    <location>
        <begin position="432"/>
        <end position="450"/>
    </location>
</feature>
<evidence type="ECO:0000256" key="10">
    <source>
        <dbReference type="ARBA" id="ARBA00022692"/>
    </source>
</evidence>
<evidence type="ECO:0000256" key="18">
    <source>
        <dbReference type="ARBA" id="ARBA00025218"/>
    </source>
</evidence>
<evidence type="ECO:0000256" key="2">
    <source>
        <dbReference type="ARBA" id="ARBA00004673"/>
    </source>
</evidence>
<keyword evidence="22" id="KW-0560">Oxidoreductase</keyword>
<evidence type="ECO:0000256" key="14">
    <source>
        <dbReference type="ARBA" id="ARBA00022989"/>
    </source>
</evidence>
<feature type="transmembrane region" description="Helical" evidence="20">
    <location>
        <begin position="200"/>
        <end position="228"/>
    </location>
</feature>
<accession>A0A6J4JKT6</accession>
<comment type="similarity">
    <text evidence="3 20">Belongs to the heme-copper respiratory oxidase family.</text>
</comment>
<keyword evidence="11 20" id="KW-0479">Metal-binding</keyword>
<evidence type="ECO:0000256" key="20">
    <source>
        <dbReference type="RuleBase" id="RU363061"/>
    </source>
</evidence>
<dbReference type="GO" id="GO:0015990">
    <property type="term" value="P:electron transport coupled proton transport"/>
    <property type="evidence" value="ECO:0007669"/>
    <property type="project" value="InterPro"/>
</dbReference>
<keyword evidence="8 20" id="KW-0349">Heme</keyword>
<keyword evidence="17 20" id="KW-0472">Membrane</keyword>
<dbReference type="Gene3D" id="1.20.210.10">
    <property type="entry name" value="Cytochrome c oxidase-like, subunit I domain"/>
    <property type="match status" value="1"/>
</dbReference>
<keyword evidence="14 20" id="KW-1133">Transmembrane helix</keyword>
<dbReference type="InterPro" id="IPR000883">
    <property type="entry name" value="Cyt_C_Oxase_1"/>
</dbReference>
<dbReference type="UniPathway" id="UPA00705"/>
<keyword evidence="6 20" id="KW-0813">Transport</keyword>
<dbReference type="PANTHER" id="PTHR10422">
    <property type="entry name" value="CYTOCHROME C OXIDASE SUBUNIT 1"/>
    <property type="match status" value="1"/>
</dbReference>
<name>A0A6J4JKT6_9CHLR</name>
<dbReference type="InterPro" id="IPR036927">
    <property type="entry name" value="Cyt_c_oxase-like_su1_sf"/>
</dbReference>
<evidence type="ECO:0000313" key="22">
    <source>
        <dbReference type="EMBL" id="CAA9281113.1"/>
    </source>
</evidence>
<evidence type="ECO:0000256" key="19">
    <source>
        <dbReference type="ARBA" id="ARBA00047816"/>
    </source>
</evidence>
<evidence type="ECO:0000256" key="8">
    <source>
        <dbReference type="ARBA" id="ARBA00022617"/>
    </source>
</evidence>
<evidence type="ECO:0000256" key="16">
    <source>
        <dbReference type="ARBA" id="ARBA00023008"/>
    </source>
</evidence>
<sequence length="549" mass="61060">MSEISLAPGRSRTLPAPRVNLLGWVATVDHKRIGIMYLVASLVFFGLGGLEAVLMRMQLAVPRNNLLSPGAYNQLFTMHGTTMIFLAIMPMLIGFGNYFVPLMIGASDMAFPRLNAFGLWLLVFGGLLLYFSFIAGGAPDAGWFSYPPLSERPYSSHHGVDYWILGIFVTGIGSVAGGINFIVTILTMRAPGMTIRRMPLFVWMNLVNSFLLVLALPLLNAGLVMLLFDRMLDARFFTRGGSPILYEHVFWSFGHPEVYILALPAFGMISEIIPVFSRKPIFGYAFVAGSSIAIGFLSFGVWAHHMFTTGLGPVWNITFGASTALIAIPTGIKIFNWIATMWGGAIRFTTAMLFATAFLVTFTLGGLSGVTFALFPIDWQTSDTYYVVAHFHYVLVGGSQFAIFAATYYWFPKMTGRMLSERMGKWHFGLNFIGFNLTFFVQHILGLIGMPRRVFTYPDLPWWGGLNMLSSIGSFVSLVATLLFVWNIIYSSRRGERAGDNPWEAWTLEWATTSPPPPHNFDQLPPINGRRPLWDLAHPDQADEKMGGH</sequence>
<dbReference type="SUPFAM" id="SSF81442">
    <property type="entry name" value="Cytochrome c oxidase subunit I-like"/>
    <property type="match status" value="1"/>
</dbReference>
<dbReference type="EC" id="7.1.1.9" evidence="4 20"/>
<dbReference type="GO" id="GO:0005886">
    <property type="term" value="C:plasma membrane"/>
    <property type="evidence" value="ECO:0007669"/>
    <property type="project" value="UniProtKB-SubCell"/>
</dbReference>
<keyword evidence="10 20" id="KW-0812">Transmembrane</keyword>
<protein>
    <recommendedName>
        <fullName evidence="5 20">Cytochrome c oxidase subunit 1</fullName>
        <ecNumber evidence="4 20">7.1.1.9</ecNumber>
    </recommendedName>
</protein>
<feature type="transmembrane region" description="Helical" evidence="20">
    <location>
        <begin position="462"/>
        <end position="489"/>
    </location>
</feature>
<evidence type="ECO:0000256" key="11">
    <source>
        <dbReference type="ARBA" id="ARBA00022723"/>
    </source>
</evidence>
<keyword evidence="13 20" id="KW-0249">Electron transport</keyword>
<feature type="transmembrane region" description="Helical" evidence="20">
    <location>
        <begin position="248"/>
        <end position="269"/>
    </location>
</feature>
<feature type="transmembrane region" description="Helical" evidence="20">
    <location>
        <begin position="351"/>
        <end position="375"/>
    </location>
</feature>
<evidence type="ECO:0000256" key="17">
    <source>
        <dbReference type="ARBA" id="ARBA00023136"/>
    </source>
</evidence>
<evidence type="ECO:0000256" key="4">
    <source>
        <dbReference type="ARBA" id="ARBA00012949"/>
    </source>
</evidence>
<feature type="domain" description="Cytochrome oxidase subunit I profile" evidence="21">
    <location>
        <begin position="18"/>
        <end position="528"/>
    </location>
</feature>
<feature type="transmembrane region" description="Helical" evidence="20">
    <location>
        <begin position="387"/>
        <end position="411"/>
    </location>
</feature>
<comment type="catalytic activity">
    <reaction evidence="19 20">
        <text>4 Fe(II)-[cytochrome c] + O2 + 8 H(+)(in) = 4 Fe(III)-[cytochrome c] + 2 H2O + 4 H(+)(out)</text>
        <dbReference type="Rhea" id="RHEA:11436"/>
        <dbReference type="Rhea" id="RHEA-COMP:10350"/>
        <dbReference type="Rhea" id="RHEA-COMP:14399"/>
        <dbReference type="ChEBI" id="CHEBI:15377"/>
        <dbReference type="ChEBI" id="CHEBI:15378"/>
        <dbReference type="ChEBI" id="CHEBI:15379"/>
        <dbReference type="ChEBI" id="CHEBI:29033"/>
        <dbReference type="ChEBI" id="CHEBI:29034"/>
        <dbReference type="EC" id="7.1.1.9"/>
    </reaction>
</comment>
<dbReference type="GO" id="GO:0020037">
    <property type="term" value="F:heme binding"/>
    <property type="evidence" value="ECO:0007669"/>
    <property type="project" value="InterPro"/>
</dbReference>
<keyword evidence="7 20" id="KW-1003">Cell membrane</keyword>
<evidence type="ECO:0000259" key="21">
    <source>
        <dbReference type="PROSITE" id="PS50855"/>
    </source>
</evidence>
<feature type="transmembrane region" description="Helical" evidence="20">
    <location>
        <begin position="162"/>
        <end position="188"/>
    </location>
</feature>
<dbReference type="GO" id="GO:0016491">
    <property type="term" value="F:oxidoreductase activity"/>
    <property type="evidence" value="ECO:0007669"/>
    <property type="project" value="UniProtKB-KW"/>
</dbReference>
<dbReference type="GO" id="GO:0046872">
    <property type="term" value="F:metal ion binding"/>
    <property type="evidence" value="ECO:0007669"/>
    <property type="project" value="UniProtKB-KW"/>
</dbReference>
<proteinExistence type="inferred from homology"/>
<dbReference type="EMBL" id="CADCTK010000789">
    <property type="protein sequence ID" value="CAA9281113.1"/>
    <property type="molecule type" value="Genomic_DNA"/>
</dbReference>
<dbReference type="PANTHER" id="PTHR10422:SF18">
    <property type="entry name" value="CYTOCHROME C OXIDASE SUBUNIT 1"/>
    <property type="match status" value="1"/>
</dbReference>
<evidence type="ECO:0000256" key="15">
    <source>
        <dbReference type="ARBA" id="ARBA00023004"/>
    </source>
</evidence>
<dbReference type="GO" id="GO:0006119">
    <property type="term" value="P:oxidative phosphorylation"/>
    <property type="evidence" value="ECO:0007669"/>
    <property type="project" value="UniProtKB-UniPathway"/>
</dbReference>
<evidence type="ECO:0000256" key="1">
    <source>
        <dbReference type="ARBA" id="ARBA00004651"/>
    </source>
</evidence>
<dbReference type="AlphaFoldDB" id="A0A6J4JKT6"/>
<dbReference type="PROSITE" id="PS50855">
    <property type="entry name" value="COX1"/>
    <property type="match status" value="1"/>
</dbReference>
<dbReference type="FunFam" id="1.20.210.10:FF:000006">
    <property type="entry name" value="Cytochrome c oxidase subunit 1"/>
    <property type="match status" value="1"/>
</dbReference>
<keyword evidence="15 20" id="KW-0408">Iron</keyword>
<comment type="pathway">
    <text evidence="2 20">Energy metabolism; oxidative phosphorylation.</text>
</comment>
<reference evidence="22" key="1">
    <citation type="submission" date="2020-02" db="EMBL/GenBank/DDBJ databases">
        <authorList>
            <person name="Meier V. D."/>
        </authorList>
    </citation>
    <scope>NUCLEOTIDE SEQUENCE</scope>
    <source>
        <strain evidence="22">AVDCRST_MAG26</strain>
    </source>
</reference>
<dbReference type="GO" id="GO:0004129">
    <property type="term" value="F:cytochrome-c oxidase activity"/>
    <property type="evidence" value="ECO:0007669"/>
    <property type="project" value="UniProtKB-EC"/>
</dbReference>
<keyword evidence="12" id="KW-1278">Translocase</keyword>
<feature type="transmembrane region" description="Helical" evidence="20">
    <location>
        <begin position="314"/>
        <end position="339"/>
    </location>
</feature>
<keyword evidence="9 20" id="KW-0679">Respiratory chain</keyword>
<evidence type="ECO:0000256" key="13">
    <source>
        <dbReference type="ARBA" id="ARBA00022982"/>
    </source>
</evidence>
<organism evidence="22">
    <name type="scientific">uncultured Chloroflexia bacterium</name>
    <dbReference type="NCBI Taxonomy" id="1672391"/>
    <lineage>
        <taxon>Bacteria</taxon>
        <taxon>Bacillati</taxon>
        <taxon>Chloroflexota</taxon>
        <taxon>Chloroflexia</taxon>
        <taxon>environmental samples</taxon>
    </lineage>
</organism>
<evidence type="ECO:0000256" key="7">
    <source>
        <dbReference type="ARBA" id="ARBA00022475"/>
    </source>
</evidence>
<evidence type="ECO:0000256" key="5">
    <source>
        <dbReference type="ARBA" id="ARBA00015947"/>
    </source>
</evidence>
<evidence type="ECO:0000256" key="9">
    <source>
        <dbReference type="ARBA" id="ARBA00022660"/>
    </source>
</evidence>
<gene>
    <name evidence="22" type="ORF">AVDCRST_MAG26-3384</name>
</gene>
<feature type="transmembrane region" description="Helical" evidence="20">
    <location>
        <begin position="75"/>
        <end position="104"/>
    </location>
</feature>
<dbReference type="Pfam" id="PF00115">
    <property type="entry name" value="COX1"/>
    <property type="match status" value="1"/>
</dbReference>
<evidence type="ECO:0000256" key="6">
    <source>
        <dbReference type="ARBA" id="ARBA00022448"/>
    </source>
</evidence>
<feature type="transmembrane region" description="Helical" evidence="20">
    <location>
        <begin position="116"/>
        <end position="138"/>
    </location>
</feature>
<dbReference type="InterPro" id="IPR023616">
    <property type="entry name" value="Cyt_c_oxase-like_su1_dom"/>
</dbReference>
<evidence type="ECO:0000256" key="12">
    <source>
        <dbReference type="ARBA" id="ARBA00022967"/>
    </source>
</evidence>
<dbReference type="InterPro" id="IPR014241">
    <property type="entry name" value="Cyt_c_oxidase_su1_bac"/>
</dbReference>